<reference evidence="2" key="1">
    <citation type="journal article" date="2022" name="bioRxiv">
        <title>Sequencing and chromosome-scale assembly of the giantPleurodeles waltlgenome.</title>
        <authorList>
            <person name="Brown T."/>
            <person name="Elewa A."/>
            <person name="Iarovenko S."/>
            <person name="Subramanian E."/>
            <person name="Araus A.J."/>
            <person name="Petzold A."/>
            <person name="Susuki M."/>
            <person name="Suzuki K.-i.T."/>
            <person name="Hayashi T."/>
            <person name="Toyoda A."/>
            <person name="Oliveira C."/>
            <person name="Osipova E."/>
            <person name="Leigh N.D."/>
            <person name="Simon A."/>
            <person name="Yun M.H."/>
        </authorList>
    </citation>
    <scope>NUCLEOTIDE SEQUENCE</scope>
    <source>
        <strain evidence="2">20211129_DDA</strain>
        <tissue evidence="2">Liver</tissue>
    </source>
</reference>
<comment type="caution">
    <text evidence="2">The sequence shown here is derived from an EMBL/GenBank/DDBJ whole genome shotgun (WGS) entry which is preliminary data.</text>
</comment>
<feature type="compositionally biased region" description="Basic residues" evidence="1">
    <location>
        <begin position="1"/>
        <end position="12"/>
    </location>
</feature>
<evidence type="ECO:0000313" key="2">
    <source>
        <dbReference type="EMBL" id="KAJ1140793.1"/>
    </source>
</evidence>
<feature type="region of interest" description="Disordered" evidence="1">
    <location>
        <begin position="1"/>
        <end position="34"/>
    </location>
</feature>
<evidence type="ECO:0000313" key="3">
    <source>
        <dbReference type="Proteomes" id="UP001066276"/>
    </source>
</evidence>
<organism evidence="2 3">
    <name type="scientific">Pleurodeles waltl</name>
    <name type="common">Iberian ribbed newt</name>
    <dbReference type="NCBI Taxonomy" id="8319"/>
    <lineage>
        <taxon>Eukaryota</taxon>
        <taxon>Metazoa</taxon>
        <taxon>Chordata</taxon>
        <taxon>Craniata</taxon>
        <taxon>Vertebrata</taxon>
        <taxon>Euteleostomi</taxon>
        <taxon>Amphibia</taxon>
        <taxon>Batrachia</taxon>
        <taxon>Caudata</taxon>
        <taxon>Salamandroidea</taxon>
        <taxon>Salamandridae</taxon>
        <taxon>Pleurodelinae</taxon>
        <taxon>Pleurodeles</taxon>
    </lineage>
</organism>
<proteinExistence type="predicted"/>
<gene>
    <name evidence="2" type="ORF">NDU88_007131</name>
</gene>
<dbReference type="EMBL" id="JANPWB010000010">
    <property type="protein sequence ID" value="KAJ1140793.1"/>
    <property type="molecule type" value="Genomic_DNA"/>
</dbReference>
<accession>A0AAV7QQN6</accession>
<dbReference type="Proteomes" id="UP001066276">
    <property type="component" value="Chromosome 6"/>
</dbReference>
<evidence type="ECO:0000256" key="1">
    <source>
        <dbReference type="SAM" id="MobiDB-lite"/>
    </source>
</evidence>
<protein>
    <submittedName>
        <fullName evidence="2">Uncharacterized protein</fullName>
    </submittedName>
</protein>
<name>A0AAV7QQN6_PLEWA</name>
<dbReference type="AlphaFoldDB" id="A0AAV7QQN6"/>
<keyword evidence="3" id="KW-1185">Reference proteome</keyword>
<sequence>MRPSSWRRHAGRHPGAARAEDTAQPAPGSRKVPGFQTAVSCGCSALGALPCWCHVRPAVNRRGAHTPSEAPASP</sequence>